<organism evidence="1 2">
    <name type="scientific">Tanacetum coccineum</name>
    <dbReference type="NCBI Taxonomy" id="301880"/>
    <lineage>
        <taxon>Eukaryota</taxon>
        <taxon>Viridiplantae</taxon>
        <taxon>Streptophyta</taxon>
        <taxon>Embryophyta</taxon>
        <taxon>Tracheophyta</taxon>
        <taxon>Spermatophyta</taxon>
        <taxon>Magnoliopsida</taxon>
        <taxon>eudicotyledons</taxon>
        <taxon>Gunneridae</taxon>
        <taxon>Pentapetalae</taxon>
        <taxon>asterids</taxon>
        <taxon>campanulids</taxon>
        <taxon>Asterales</taxon>
        <taxon>Asteraceae</taxon>
        <taxon>Asteroideae</taxon>
        <taxon>Anthemideae</taxon>
        <taxon>Anthemidinae</taxon>
        <taxon>Tanacetum</taxon>
    </lineage>
</organism>
<dbReference type="EMBL" id="BQNB010014338">
    <property type="protein sequence ID" value="GJT26980.1"/>
    <property type="molecule type" value="Genomic_DNA"/>
</dbReference>
<proteinExistence type="predicted"/>
<name>A0ABQ5CJQ6_9ASTR</name>
<dbReference type="Proteomes" id="UP001151760">
    <property type="component" value="Unassembled WGS sequence"/>
</dbReference>
<reference evidence="1" key="2">
    <citation type="submission" date="2022-01" db="EMBL/GenBank/DDBJ databases">
        <authorList>
            <person name="Yamashiro T."/>
            <person name="Shiraishi A."/>
            <person name="Satake H."/>
            <person name="Nakayama K."/>
        </authorList>
    </citation>
    <scope>NUCLEOTIDE SEQUENCE</scope>
</reference>
<keyword evidence="2" id="KW-1185">Reference proteome</keyword>
<evidence type="ECO:0000313" key="1">
    <source>
        <dbReference type="EMBL" id="GJT26980.1"/>
    </source>
</evidence>
<gene>
    <name evidence="1" type="ORF">Tco_0907255</name>
</gene>
<evidence type="ECO:0000313" key="2">
    <source>
        <dbReference type="Proteomes" id="UP001151760"/>
    </source>
</evidence>
<comment type="caution">
    <text evidence="1">The sequence shown here is derived from an EMBL/GenBank/DDBJ whole genome shotgun (WGS) entry which is preliminary data.</text>
</comment>
<reference evidence="1" key="1">
    <citation type="journal article" date="2022" name="Int. J. Mol. Sci.">
        <title>Draft Genome of Tanacetum Coccineum: Genomic Comparison of Closely Related Tanacetum-Family Plants.</title>
        <authorList>
            <person name="Yamashiro T."/>
            <person name="Shiraishi A."/>
            <person name="Nakayama K."/>
            <person name="Satake H."/>
        </authorList>
    </citation>
    <scope>NUCLEOTIDE SEQUENCE</scope>
</reference>
<protein>
    <submittedName>
        <fullName evidence="1">Uncharacterized protein</fullName>
    </submittedName>
</protein>
<sequence length="232" mass="27584">MKLPSTGYTAREKCCFRMDDPNITMEEYIRLEEEKAQKYGKVFNWELLSMVRSDETSLSGYVEEEQNFLYFNDLFPFNIIYPDDLKSDKDNDDNEIDMIQSSRDMAPLLPHDQRHLWLHYQVVGYTEEIVYDFEQRLETIFRRQVNRVHILDFEGLTPDMRHNLVERLKMVYTGDDGDEVFVSHAWRRLFGIRAPLVQEFILEFFSTCRIVLGLHTAKEMAEDKNITQSQSP</sequence>
<accession>A0ABQ5CJQ6</accession>